<dbReference type="Gene3D" id="3.10.450.50">
    <property type="match status" value="1"/>
</dbReference>
<evidence type="ECO:0000256" key="8">
    <source>
        <dbReference type="SAM" id="SignalP"/>
    </source>
</evidence>
<keyword evidence="3" id="KW-0805">Transcription regulation</keyword>
<protein>
    <recommendedName>
        <fullName evidence="11">SnoaL-like domain-containing protein</fullName>
    </recommendedName>
</protein>
<dbReference type="GO" id="GO:0046872">
    <property type="term" value="F:metal ion binding"/>
    <property type="evidence" value="ECO:0007669"/>
    <property type="project" value="UniProtKB-KW"/>
</dbReference>
<dbReference type="VEuPathDB" id="FungiDB:BO78DRAFT_458789"/>
<keyword evidence="1" id="KW-0479">Metal-binding</keyword>
<dbReference type="GO" id="GO:0003677">
    <property type="term" value="F:DNA binding"/>
    <property type="evidence" value="ECO:0007669"/>
    <property type="project" value="UniProtKB-KW"/>
</dbReference>
<dbReference type="EMBL" id="KZ826324">
    <property type="protein sequence ID" value="PYI09969.1"/>
    <property type="molecule type" value="Genomic_DNA"/>
</dbReference>
<dbReference type="GO" id="GO:0003700">
    <property type="term" value="F:DNA-binding transcription factor activity"/>
    <property type="evidence" value="ECO:0007669"/>
    <property type="project" value="TreeGrafter"/>
</dbReference>
<evidence type="ECO:0000256" key="1">
    <source>
        <dbReference type="ARBA" id="ARBA00022723"/>
    </source>
</evidence>
<dbReference type="GO" id="GO:0009410">
    <property type="term" value="P:response to xenobiotic stimulus"/>
    <property type="evidence" value="ECO:0007669"/>
    <property type="project" value="TreeGrafter"/>
</dbReference>
<dbReference type="STRING" id="1448318.A0A319F3B3"/>
<evidence type="ECO:0000256" key="6">
    <source>
        <dbReference type="ARBA" id="ARBA00023242"/>
    </source>
</evidence>
<feature type="compositionally biased region" description="Pro residues" evidence="7">
    <location>
        <begin position="43"/>
        <end position="53"/>
    </location>
</feature>
<keyword evidence="5" id="KW-0804">Transcription</keyword>
<feature type="region of interest" description="Disordered" evidence="7">
    <location>
        <begin position="23"/>
        <end position="103"/>
    </location>
</feature>
<sequence length="283" mass="32086">MLLQHLLPALSLTTTVLTLTLPHTNPSTNHAQHPTQNQLILTPPDPPNPPSPFDDPSCDGTGLINPHDPPNKHCTGDGLIPPSPSPILTPDPTRENFTFENPTQNCTYASQPHIWDSFKILEKDMTKLFTLIHKNVSFTVVGHHPIAGHYNDLMHFYVNALRRVSVLFMDHADRFEIHPIAIHGGCESRWSVQEVGFGGVMNSGDVFDIVNVWVTRWHEDQMVEIRTYIDAPKIMDALHKNEIWWNGTTDRENWRYMPGPAGMPDLKELEGYMGYPDGRKYED</sequence>
<dbReference type="PANTHER" id="PTHR31779:SF6">
    <property type="entry name" value="SNOAL-LIKE DOMAIN-CONTAINING PROTEIN"/>
    <property type="match status" value="1"/>
</dbReference>
<evidence type="ECO:0000256" key="7">
    <source>
        <dbReference type="SAM" id="MobiDB-lite"/>
    </source>
</evidence>
<feature type="signal peptide" evidence="8">
    <location>
        <begin position="1"/>
        <end position="18"/>
    </location>
</feature>
<keyword evidence="4" id="KW-0238">DNA-binding</keyword>
<reference evidence="9 10" key="1">
    <citation type="submission" date="2018-02" db="EMBL/GenBank/DDBJ databases">
        <title>The genomes of Aspergillus section Nigri reveals drivers in fungal speciation.</title>
        <authorList>
            <consortium name="DOE Joint Genome Institute"/>
            <person name="Vesth T.C."/>
            <person name="Nybo J."/>
            <person name="Theobald S."/>
            <person name="Brandl J."/>
            <person name="Frisvad J.C."/>
            <person name="Nielsen K.F."/>
            <person name="Lyhne E.K."/>
            <person name="Kogle M.E."/>
            <person name="Kuo A."/>
            <person name="Riley R."/>
            <person name="Clum A."/>
            <person name="Nolan M."/>
            <person name="Lipzen A."/>
            <person name="Salamov A."/>
            <person name="Henrissat B."/>
            <person name="Wiebenga A."/>
            <person name="De vries R.P."/>
            <person name="Grigoriev I.V."/>
            <person name="Mortensen U.H."/>
            <person name="Andersen M.R."/>
            <person name="Baker S.E."/>
        </authorList>
    </citation>
    <scope>NUCLEOTIDE SEQUENCE [LARGE SCALE GENOMIC DNA]</scope>
    <source>
        <strain evidence="9 10">CBS 121057</strain>
    </source>
</reference>
<accession>A0A319F3B3</accession>
<dbReference type="PANTHER" id="PTHR31779">
    <property type="entry name" value="2-NITROPROPANE DIOXYGENASE FAMILY, PUTATIVE (AFU_ORTHOLOGUE AFUA_2G17430)-RELATED"/>
    <property type="match status" value="1"/>
</dbReference>
<dbReference type="InterPro" id="IPR052478">
    <property type="entry name" value="Metabolite_Synth_Reg"/>
</dbReference>
<organism evidence="9 10">
    <name type="scientific">Aspergillus sclerotiicarbonarius (strain CBS 121057 / IBT 28362)</name>
    <dbReference type="NCBI Taxonomy" id="1448318"/>
    <lineage>
        <taxon>Eukaryota</taxon>
        <taxon>Fungi</taxon>
        <taxon>Dikarya</taxon>
        <taxon>Ascomycota</taxon>
        <taxon>Pezizomycotina</taxon>
        <taxon>Eurotiomycetes</taxon>
        <taxon>Eurotiomycetidae</taxon>
        <taxon>Eurotiales</taxon>
        <taxon>Aspergillaceae</taxon>
        <taxon>Aspergillus</taxon>
        <taxon>Aspergillus subgen. Circumdati</taxon>
    </lineage>
</organism>
<evidence type="ECO:0008006" key="11">
    <source>
        <dbReference type="Google" id="ProtNLM"/>
    </source>
</evidence>
<proteinExistence type="predicted"/>
<dbReference type="Proteomes" id="UP000248423">
    <property type="component" value="Unassembled WGS sequence"/>
</dbReference>
<dbReference type="AlphaFoldDB" id="A0A319F3B3"/>
<dbReference type="InterPro" id="IPR032710">
    <property type="entry name" value="NTF2-like_dom_sf"/>
</dbReference>
<dbReference type="OrthoDB" id="10264449at2759"/>
<keyword evidence="6" id="KW-0539">Nucleus</keyword>
<keyword evidence="10" id="KW-1185">Reference proteome</keyword>
<name>A0A319F3B3_ASPSB</name>
<dbReference type="SUPFAM" id="SSF54427">
    <property type="entry name" value="NTF2-like"/>
    <property type="match status" value="1"/>
</dbReference>
<evidence type="ECO:0000256" key="5">
    <source>
        <dbReference type="ARBA" id="ARBA00023163"/>
    </source>
</evidence>
<feature type="compositionally biased region" description="Polar residues" evidence="7">
    <location>
        <begin position="27"/>
        <end position="40"/>
    </location>
</feature>
<evidence type="ECO:0000256" key="2">
    <source>
        <dbReference type="ARBA" id="ARBA00022833"/>
    </source>
</evidence>
<evidence type="ECO:0000256" key="3">
    <source>
        <dbReference type="ARBA" id="ARBA00023015"/>
    </source>
</evidence>
<evidence type="ECO:0000313" key="9">
    <source>
        <dbReference type="EMBL" id="PYI09969.1"/>
    </source>
</evidence>
<keyword evidence="8" id="KW-0732">Signal</keyword>
<evidence type="ECO:0000313" key="10">
    <source>
        <dbReference type="Proteomes" id="UP000248423"/>
    </source>
</evidence>
<gene>
    <name evidence="9" type="ORF">BO78DRAFT_458789</name>
</gene>
<evidence type="ECO:0000256" key="4">
    <source>
        <dbReference type="ARBA" id="ARBA00023125"/>
    </source>
</evidence>
<feature type="chain" id="PRO_5016431646" description="SnoaL-like domain-containing protein" evidence="8">
    <location>
        <begin position="19"/>
        <end position="283"/>
    </location>
</feature>
<keyword evidence="2" id="KW-0862">Zinc</keyword>